<evidence type="ECO:0000313" key="1">
    <source>
        <dbReference type="EMBL" id="GGG18178.1"/>
    </source>
</evidence>
<gene>
    <name evidence="1" type="ORF">GCM10011323_22990</name>
</gene>
<dbReference type="RefSeq" id="WP_188501676.1">
    <property type="nucleotide sequence ID" value="NZ_BMFP01000004.1"/>
</dbReference>
<comment type="caution">
    <text evidence="1">The sequence shown here is derived from an EMBL/GenBank/DDBJ whole genome shotgun (WGS) entry which is preliminary data.</text>
</comment>
<accession>A0ABQ1W6Z0</accession>
<proteinExistence type="predicted"/>
<sequence length="315" mass="36479">MIEKARKFSKLFNSLNRLNELLRRDYHAFLKREELSSNSSHEQYVESATDRLKAELRAICRAIRVKSLLDYQRVKPDIYILYLLFKYLRKQSNTLLQECKQELAHLSDEMNLDVAKDFYLSQNKSEQEATILASRDVESSAIEYQFAEKVLLSFLKKSKVIINDVYEDFSASNAFLLEDVSKQALEIDSATARIGRLLQLPDDKFSKAITNAEFGNPEDGRYKKYKKPQLTVEQVIILFLALKDTQGISPHVGKQALSYHLARITNHSENTLAQGVSKFEEILNEHKRGHDAYNGYTVIEYLNKVIKWIDDKIDK</sequence>
<evidence type="ECO:0000313" key="2">
    <source>
        <dbReference type="Proteomes" id="UP000634043"/>
    </source>
</evidence>
<dbReference type="Proteomes" id="UP000634043">
    <property type="component" value="Unassembled WGS sequence"/>
</dbReference>
<keyword evidence="2" id="KW-1185">Reference proteome</keyword>
<protein>
    <submittedName>
        <fullName evidence="1">Uncharacterized protein</fullName>
    </submittedName>
</protein>
<name>A0ABQ1W6Z0_9BACT</name>
<dbReference type="EMBL" id="BMFP01000004">
    <property type="protein sequence ID" value="GGG18178.1"/>
    <property type="molecule type" value="Genomic_DNA"/>
</dbReference>
<organism evidence="1 2">
    <name type="scientific">Pontibacter amylolyticus</name>
    <dbReference type="NCBI Taxonomy" id="1424080"/>
    <lineage>
        <taxon>Bacteria</taxon>
        <taxon>Pseudomonadati</taxon>
        <taxon>Bacteroidota</taxon>
        <taxon>Cytophagia</taxon>
        <taxon>Cytophagales</taxon>
        <taxon>Hymenobacteraceae</taxon>
        <taxon>Pontibacter</taxon>
    </lineage>
</organism>
<reference evidence="2" key="1">
    <citation type="journal article" date="2019" name="Int. J. Syst. Evol. Microbiol.">
        <title>The Global Catalogue of Microorganisms (GCM) 10K type strain sequencing project: providing services to taxonomists for standard genome sequencing and annotation.</title>
        <authorList>
            <consortium name="The Broad Institute Genomics Platform"/>
            <consortium name="The Broad Institute Genome Sequencing Center for Infectious Disease"/>
            <person name="Wu L."/>
            <person name="Ma J."/>
        </authorList>
    </citation>
    <scope>NUCLEOTIDE SEQUENCE [LARGE SCALE GENOMIC DNA]</scope>
    <source>
        <strain evidence="2">CGMCC 1.12749</strain>
    </source>
</reference>